<evidence type="ECO:0000256" key="3">
    <source>
        <dbReference type="ARBA" id="ARBA00022741"/>
    </source>
</evidence>
<dbReference type="InterPro" id="IPR003593">
    <property type="entry name" value="AAA+_ATPase"/>
</dbReference>
<feature type="domain" description="ABC transporter" evidence="7">
    <location>
        <begin position="4"/>
        <end position="252"/>
    </location>
</feature>
<sequence>MTSLTFDRITKKFGDATIIDELSAEVDDGEFLVLLGPSGCGKSTLLRLIAGLTDVSDGRLLLGDELANDWGVHRRGVAFVFQTYALYPHMRVSENISFPLVMERFKPWHHIPIVNFFARRAISRKPEVTKRTEEIASQLGLTDLMSRRPASLSGGQRQRVALARALVRDPSLYLLDEPLSNLDAKLRTQMRSEITELHKKVQKTFVYVTHDQVEAMTMATKIIILDKGEVQQIGSPDDIYARPANTFVARFVGSPPINLLPVIASKQQLSSARQIWTHPGPVPTAESLLLGIRPEKLRLSASSQCKLSARVEIVERLGAETLLGCSLEQTEAPADSVISDDRQNRIFVRIPDNPKLQVGDTCYIDYSPDDVTWFDGARGNRIDDASRPI</sequence>
<dbReference type="InterPro" id="IPR027417">
    <property type="entry name" value="P-loop_NTPase"/>
</dbReference>
<protein>
    <submittedName>
        <fullName evidence="8">ABC transporter ATP-binding protein</fullName>
    </submittedName>
</protein>
<organism evidence="8 9">
    <name type="scientific">Brevibacterium aurantiacum</name>
    <dbReference type="NCBI Taxonomy" id="273384"/>
    <lineage>
        <taxon>Bacteria</taxon>
        <taxon>Bacillati</taxon>
        <taxon>Actinomycetota</taxon>
        <taxon>Actinomycetes</taxon>
        <taxon>Micrococcales</taxon>
        <taxon>Brevibacteriaceae</taxon>
        <taxon>Brevibacterium</taxon>
    </lineage>
</organism>
<dbReference type="Proteomes" id="UP000316406">
    <property type="component" value="Unassembled WGS sequence"/>
</dbReference>
<keyword evidence="1" id="KW-0813">Transport</keyword>
<keyword evidence="4 8" id="KW-0067">ATP-binding</keyword>
<keyword evidence="6" id="KW-0472">Membrane</keyword>
<dbReference type="PANTHER" id="PTHR43875">
    <property type="entry name" value="MALTODEXTRIN IMPORT ATP-BINDING PROTEIN MSMX"/>
    <property type="match status" value="1"/>
</dbReference>
<proteinExistence type="predicted"/>
<dbReference type="GO" id="GO:0016887">
    <property type="term" value="F:ATP hydrolysis activity"/>
    <property type="evidence" value="ECO:0007669"/>
    <property type="project" value="InterPro"/>
</dbReference>
<evidence type="ECO:0000256" key="1">
    <source>
        <dbReference type="ARBA" id="ARBA00022448"/>
    </source>
</evidence>
<dbReference type="SUPFAM" id="SSF50331">
    <property type="entry name" value="MOP-like"/>
    <property type="match status" value="1"/>
</dbReference>
<dbReference type="AlphaFoldDB" id="A0A556CB77"/>
<dbReference type="Pfam" id="PF08402">
    <property type="entry name" value="TOBE_2"/>
    <property type="match status" value="1"/>
</dbReference>
<dbReference type="PROSITE" id="PS50893">
    <property type="entry name" value="ABC_TRANSPORTER_2"/>
    <property type="match status" value="1"/>
</dbReference>
<dbReference type="PROSITE" id="PS00211">
    <property type="entry name" value="ABC_TRANSPORTER_1"/>
    <property type="match status" value="1"/>
</dbReference>
<dbReference type="GO" id="GO:0005524">
    <property type="term" value="F:ATP binding"/>
    <property type="evidence" value="ECO:0007669"/>
    <property type="project" value="UniProtKB-KW"/>
</dbReference>
<dbReference type="InterPro" id="IPR003439">
    <property type="entry name" value="ABC_transporter-like_ATP-bd"/>
</dbReference>
<name>A0A556CB77_BREAU</name>
<comment type="caution">
    <text evidence="8">The sequence shown here is derived from an EMBL/GenBank/DDBJ whole genome shotgun (WGS) entry which is preliminary data.</text>
</comment>
<dbReference type="SMART" id="SM00382">
    <property type="entry name" value="AAA"/>
    <property type="match status" value="1"/>
</dbReference>
<dbReference type="GO" id="GO:0055052">
    <property type="term" value="C:ATP-binding cassette (ABC) transporter complex, substrate-binding subunit-containing"/>
    <property type="evidence" value="ECO:0007669"/>
    <property type="project" value="TreeGrafter"/>
</dbReference>
<reference evidence="8 9" key="1">
    <citation type="submission" date="2019-07" db="EMBL/GenBank/DDBJ databases">
        <title>Draft genome sequence of Brevibacterium aurantiacum XU54 isolated from Xinjiang China.</title>
        <authorList>
            <person name="Xu X."/>
        </authorList>
    </citation>
    <scope>NUCLEOTIDE SEQUENCE [LARGE SCALE GENOMIC DNA]</scope>
    <source>
        <strain evidence="8 9">XU54</strain>
    </source>
</reference>
<dbReference type="InterPro" id="IPR013611">
    <property type="entry name" value="Transp-assoc_OB_typ2"/>
</dbReference>
<dbReference type="InterPro" id="IPR047641">
    <property type="entry name" value="ABC_transpr_MalK/UgpC-like"/>
</dbReference>
<evidence type="ECO:0000313" key="8">
    <source>
        <dbReference type="EMBL" id="TSI14556.1"/>
    </source>
</evidence>
<evidence type="ECO:0000313" key="9">
    <source>
        <dbReference type="Proteomes" id="UP000316406"/>
    </source>
</evidence>
<dbReference type="InterPro" id="IPR012340">
    <property type="entry name" value="NA-bd_OB-fold"/>
</dbReference>
<evidence type="ECO:0000256" key="2">
    <source>
        <dbReference type="ARBA" id="ARBA00022475"/>
    </source>
</evidence>
<dbReference type="Gene3D" id="2.40.50.140">
    <property type="entry name" value="Nucleic acid-binding proteins"/>
    <property type="match status" value="1"/>
</dbReference>
<dbReference type="SUPFAM" id="SSF52540">
    <property type="entry name" value="P-loop containing nucleoside triphosphate hydrolases"/>
    <property type="match status" value="1"/>
</dbReference>
<dbReference type="EMBL" id="VLTK01000008">
    <property type="protein sequence ID" value="TSI14556.1"/>
    <property type="molecule type" value="Genomic_DNA"/>
</dbReference>
<keyword evidence="9" id="KW-1185">Reference proteome</keyword>
<gene>
    <name evidence="8" type="ORF">FO013_14410</name>
</gene>
<dbReference type="InterPro" id="IPR008995">
    <property type="entry name" value="Mo/tungstate-bd_C_term_dom"/>
</dbReference>
<keyword evidence="5" id="KW-1278">Translocase</keyword>
<dbReference type="FunFam" id="3.40.50.300:FF:000042">
    <property type="entry name" value="Maltose/maltodextrin ABC transporter, ATP-binding protein"/>
    <property type="match status" value="1"/>
</dbReference>
<accession>A0A556CB77</accession>
<dbReference type="Gene3D" id="2.40.50.100">
    <property type="match status" value="1"/>
</dbReference>
<dbReference type="GO" id="GO:0140359">
    <property type="term" value="F:ABC-type transporter activity"/>
    <property type="evidence" value="ECO:0007669"/>
    <property type="project" value="UniProtKB-ARBA"/>
</dbReference>
<keyword evidence="2" id="KW-1003">Cell membrane</keyword>
<keyword evidence="3" id="KW-0547">Nucleotide-binding</keyword>
<dbReference type="Gene3D" id="3.40.50.300">
    <property type="entry name" value="P-loop containing nucleotide triphosphate hydrolases"/>
    <property type="match status" value="1"/>
</dbReference>
<evidence type="ECO:0000256" key="6">
    <source>
        <dbReference type="ARBA" id="ARBA00023136"/>
    </source>
</evidence>
<dbReference type="PANTHER" id="PTHR43875:SF15">
    <property type="entry name" value="TREHALOSE IMPORT ATP-BINDING PROTEIN SUGC"/>
    <property type="match status" value="1"/>
</dbReference>
<dbReference type="InterPro" id="IPR017871">
    <property type="entry name" value="ABC_transporter-like_CS"/>
</dbReference>
<dbReference type="Pfam" id="PF00005">
    <property type="entry name" value="ABC_tran"/>
    <property type="match status" value="1"/>
</dbReference>
<evidence type="ECO:0000259" key="7">
    <source>
        <dbReference type="PROSITE" id="PS50893"/>
    </source>
</evidence>
<dbReference type="OrthoDB" id="7838608at2"/>
<evidence type="ECO:0000256" key="4">
    <source>
        <dbReference type="ARBA" id="ARBA00022840"/>
    </source>
</evidence>
<evidence type="ECO:0000256" key="5">
    <source>
        <dbReference type="ARBA" id="ARBA00022967"/>
    </source>
</evidence>